<feature type="compositionally biased region" description="Acidic residues" evidence="1">
    <location>
        <begin position="57"/>
        <end position="76"/>
    </location>
</feature>
<accession>A0A0W8I484</accession>
<organism evidence="2 3">
    <name type="scientific">Serinicoccus chungangensis</name>
    <dbReference type="NCBI Taxonomy" id="767452"/>
    <lineage>
        <taxon>Bacteria</taxon>
        <taxon>Bacillati</taxon>
        <taxon>Actinomycetota</taxon>
        <taxon>Actinomycetes</taxon>
        <taxon>Micrococcales</taxon>
        <taxon>Ornithinimicrobiaceae</taxon>
        <taxon>Serinicoccus</taxon>
    </lineage>
</organism>
<keyword evidence="3" id="KW-1185">Reference proteome</keyword>
<proteinExistence type="predicted"/>
<dbReference type="AlphaFoldDB" id="A0A0W8I484"/>
<evidence type="ECO:0008006" key="4">
    <source>
        <dbReference type="Google" id="ProtNLM"/>
    </source>
</evidence>
<dbReference type="STRING" id="767452.AVL62_14910"/>
<sequence>MLAGCALPLLLGACGTSSDVPESSPTALSSDDAAAETDEPTTEDAAPTSAQTSEQDQTTEEEQTTEEQASQDDAEDRPDTWATFTAEPPPLAVEEGELDEDPRVLAVERFNEAFARAATADDPQDQDWLATLDEGGLEGLVEVFEEEFGRAYPGPLPFTPLQVTELEDGTWSVQGCMVTDGFSADPSRSDDGMTGLEVSSIEYSLVDDPGAEGDYLVEALYSGTINCSTTEVETRSW</sequence>
<gene>
    <name evidence="2" type="ORF">AVL62_14910</name>
</gene>
<evidence type="ECO:0000313" key="2">
    <source>
        <dbReference type="EMBL" id="KUG52855.1"/>
    </source>
</evidence>
<dbReference type="Proteomes" id="UP000054837">
    <property type="component" value="Unassembled WGS sequence"/>
</dbReference>
<dbReference type="EMBL" id="LQBL01000029">
    <property type="protein sequence ID" value="KUG52855.1"/>
    <property type="molecule type" value="Genomic_DNA"/>
</dbReference>
<evidence type="ECO:0000256" key="1">
    <source>
        <dbReference type="SAM" id="MobiDB-lite"/>
    </source>
</evidence>
<feature type="compositionally biased region" description="Polar residues" evidence="1">
    <location>
        <begin position="16"/>
        <end position="29"/>
    </location>
</feature>
<feature type="region of interest" description="Disordered" evidence="1">
    <location>
        <begin position="12"/>
        <end position="94"/>
    </location>
</feature>
<evidence type="ECO:0000313" key="3">
    <source>
        <dbReference type="Proteomes" id="UP000054837"/>
    </source>
</evidence>
<feature type="compositionally biased region" description="Acidic residues" evidence="1">
    <location>
        <begin position="33"/>
        <end position="42"/>
    </location>
</feature>
<reference evidence="2 3" key="1">
    <citation type="submission" date="2015-12" db="EMBL/GenBank/DDBJ databases">
        <title>Serinicoccus chungangenesis strain CD08_5 genome sequencing and assembly.</title>
        <authorList>
            <person name="Chander A.M."/>
            <person name="Kaur G."/>
            <person name="Nair G.R."/>
            <person name="Dhawan D.K."/>
            <person name="Kochhar R.K."/>
            <person name="Mayilraj S."/>
            <person name="Bhadada S.K."/>
        </authorList>
    </citation>
    <scope>NUCLEOTIDE SEQUENCE [LARGE SCALE GENOMIC DNA]</scope>
    <source>
        <strain evidence="2 3">CD08_5</strain>
    </source>
</reference>
<comment type="caution">
    <text evidence="2">The sequence shown here is derived from an EMBL/GenBank/DDBJ whole genome shotgun (WGS) entry which is preliminary data.</text>
</comment>
<protein>
    <recommendedName>
        <fullName evidence="4">Lipoprotein</fullName>
    </recommendedName>
</protein>
<name>A0A0W8I484_9MICO</name>